<organism evidence="1 2">
    <name type="scientific">Trypanosoma theileri</name>
    <dbReference type="NCBI Taxonomy" id="67003"/>
    <lineage>
        <taxon>Eukaryota</taxon>
        <taxon>Discoba</taxon>
        <taxon>Euglenozoa</taxon>
        <taxon>Kinetoplastea</taxon>
        <taxon>Metakinetoplastina</taxon>
        <taxon>Trypanosomatida</taxon>
        <taxon>Trypanosomatidae</taxon>
        <taxon>Trypanosoma</taxon>
    </lineage>
</organism>
<protein>
    <submittedName>
        <fullName evidence="1">Uncharacterized protein</fullName>
    </submittedName>
</protein>
<dbReference type="OrthoDB" id="245325at2759"/>
<sequence>MIIRLIGDNWIPEDKVLVSVREDDEVKASLPNIMKKLAIKRMEEYKLYHVRDGRKCDYERPIHLKYTWKQFGFSTGGLIYLSKKEPPIVEKVLETVKKNETVQYEQDQHKDFTPESDAVGTFPIVAQDIGENKNDNLDSFTQLPHGSSSKEKIPLKSSFLQVPLHNQEDNLVLRPNSSEKELKTDIPISKSSNDYICRDEGNDVSALRPGKFLLESDSNIEGKEVLPLPVSLNVDYRSFNNPKVTTSPILKEHSVGEIDNDFFMRRCERTAYVVSLYEFAHLESQRQHQRAEKLLNDVQRRPPHTPPVTTKPLYRI</sequence>
<reference evidence="1 2" key="1">
    <citation type="submission" date="2017-03" db="EMBL/GenBank/DDBJ databases">
        <title>An alternative strategy for trypanosome survival in the mammalian bloodstream revealed through genome and transcriptome analysis of the ubiquitous bovine parasite Trypanosoma (Megatrypanum) theileri.</title>
        <authorList>
            <person name="Kelly S."/>
            <person name="Ivens A."/>
            <person name="Mott A."/>
            <person name="O'Neill E."/>
            <person name="Emms D."/>
            <person name="Macleod O."/>
            <person name="Voorheis P."/>
            <person name="Matthews J."/>
            <person name="Matthews K."/>
            <person name="Carrington M."/>
        </authorList>
    </citation>
    <scope>NUCLEOTIDE SEQUENCE [LARGE SCALE GENOMIC DNA]</scope>
    <source>
        <strain evidence="1">Edinburgh</strain>
    </source>
</reference>
<evidence type="ECO:0000313" key="1">
    <source>
        <dbReference type="EMBL" id="ORC91010.1"/>
    </source>
</evidence>
<evidence type="ECO:0000313" key="2">
    <source>
        <dbReference type="Proteomes" id="UP000192257"/>
    </source>
</evidence>
<dbReference type="AlphaFoldDB" id="A0A1X0P3L4"/>
<gene>
    <name evidence="1" type="ORF">TM35_000074340</name>
</gene>
<dbReference type="EMBL" id="NBCO01000007">
    <property type="protein sequence ID" value="ORC91010.1"/>
    <property type="molecule type" value="Genomic_DNA"/>
</dbReference>
<keyword evidence="2" id="KW-1185">Reference proteome</keyword>
<accession>A0A1X0P3L4</accession>
<comment type="caution">
    <text evidence="1">The sequence shown here is derived from an EMBL/GenBank/DDBJ whole genome shotgun (WGS) entry which is preliminary data.</text>
</comment>
<dbReference type="GeneID" id="39983660"/>
<name>A0A1X0P3L4_9TRYP</name>
<dbReference type="VEuPathDB" id="TriTrypDB:TM35_000074340"/>
<dbReference type="RefSeq" id="XP_028885076.1">
    <property type="nucleotide sequence ID" value="XM_029023880.1"/>
</dbReference>
<dbReference type="Proteomes" id="UP000192257">
    <property type="component" value="Unassembled WGS sequence"/>
</dbReference>
<proteinExistence type="predicted"/>